<evidence type="ECO:0000313" key="1">
    <source>
        <dbReference type="EMBL" id="RII36778.1"/>
    </source>
</evidence>
<comment type="caution">
    <text evidence="1">The sequence shown here is derived from an EMBL/GenBank/DDBJ whole genome shotgun (WGS) entry which is preliminary data.</text>
</comment>
<accession>A0A399IUH6</accession>
<evidence type="ECO:0000313" key="2">
    <source>
        <dbReference type="Proteomes" id="UP000265930"/>
    </source>
</evidence>
<name>A0A399IUH6_9CLOT</name>
<organism evidence="1 2">
    <name type="scientific">Clostridium chromiireducens</name>
    <dbReference type="NCBI Taxonomy" id="225345"/>
    <lineage>
        <taxon>Bacteria</taxon>
        <taxon>Bacillati</taxon>
        <taxon>Bacillota</taxon>
        <taxon>Clostridia</taxon>
        <taxon>Eubacteriales</taxon>
        <taxon>Clostridiaceae</taxon>
        <taxon>Clostridium</taxon>
    </lineage>
</organism>
<proteinExistence type="predicted"/>
<gene>
    <name evidence="1" type="ORF">D2A34_05190</name>
</gene>
<sequence>MFEIYIYNLGTYNTIYTSVTNLDELEDEIFKATNHGMNDYEVGILDYPYDFKVNDLHTLFKIAEDYQTRIEDVGALLHCFSDNEVIEILEKGKFYTIVDSDNEVNAFEEYANEYDIIEIPPHLENYIDYKSMMIDWQHNGLAVEHIGNGQYLIVDTW</sequence>
<dbReference type="AlphaFoldDB" id="A0A399IUH6"/>
<evidence type="ECO:0008006" key="3">
    <source>
        <dbReference type="Google" id="ProtNLM"/>
    </source>
</evidence>
<dbReference type="RefSeq" id="WP_119365927.1">
    <property type="nucleotide sequence ID" value="NZ_QXDJ01000001.1"/>
</dbReference>
<dbReference type="Proteomes" id="UP000265930">
    <property type="component" value="Unassembled WGS sequence"/>
</dbReference>
<dbReference type="EMBL" id="QXDJ01000001">
    <property type="protein sequence ID" value="RII36778.1"/>
    <property type="molecule type" value="Genomic_DNA"/>
</dbReference>
<protein>
    <recommendedName>
        <fullName evidence="3">Antirestriction protein ArdA</fullName>
    </recommendedName>
</protein>
<reference evidence="1 2" key="1">
    <citation type="submission" date="2018-08" db="EMBL/GenBank/DDBJ databases">
        <title>Genome of Clostridium chromiireducens C1, DSM12136.</title>
        <authorList>
            <person name="Xing M."/>
            <person name="Wei Y."/>
            <person name="Ang E.L."/>
            <person name="Zhao H."/>
            <person name="Zhang Y."/>
        </authorList>
    </citation>
    <scope>NUCLEOTIDE SEQUENCE [LARGE SCALE GENOMIC DNA]</scope>
    <source>
        <strain evidence="1 2">C1</strain>
    </source>
</reference>